<organism evidence="8 9">
    <name type="scientific">Vanilla planifolia</name>
    <name type="common">Vanilla</name>
    <dbReference type="NCBI Taxonomy" id="51239"/>
    <lineage>
        <taxon>Eukaryota</taxon>
        <taxon>Viridiplantae</taxon>
        <taxon>Streptophyta</taxon>
        <taxon>Embryophyta</taxon>
        <taxon>Tracheophyta</taxon>
        <taxon>Spermatophyta</taxon>
        <taxon>Magnoliopsida</taxon>
        <taxon>Liliopsida</taxon>
        <taxon>Asparagales</taxon>
        <taxon>Orchidaceae</taxon>
        <taxon>Vanilloideae</taxon>
        <taxon>Vanilleae</taxon>
        <taxon>Vanilla</taxon>
    </lineage>
</organism>
<dbReference type="Proteomes" id="UP000639772">
    <property type="component" value="Chromosome 1"/>
</dbReference>
<feature type="transmembrane region" description="Helical" evidence="7">
    <location>
        <begin position="60"/>
        <end position="80"/>
    </location>
</feature>
<dbReference type="GO" id="GO:0015211">
    <property type="term" value="F:purine nucleoside transmembrane transporter activity"/>
    <property type="evidence" value="ECO:0007669"/>
    <property type="project" value="UniProtKB-UniRule"/>
</dbReference>
<sequence length="320" mass="35331">MPLLLRLYVSHGGHLIFFSSFLQTAAFPLLLPPLILSHCLHRRHRNKPNLCFSTIMTPPLLLSCAVLGVLTAAVNLFYAYGLFYVPVSTSSLLLSTQLCFTSVFAFLIVKQRFTPFSINAVMLLTMGAVVLGVNAGRDRPEGVRSRKYFLGFCMTIGAAVLDGLLPTLAELMYMKVKREVTYLLVLETQVVIGFVATFCCAVGMLIHGEFQAISREAKEYGLGEANYYLVILSFAVVMQCFFLGRVGVVFFSSALLTGIVVDVLLPVTVVLAVVFFHEPFTNNKAVALVLSLWGFISYIYGELREQNVVKKETSLPVLEG</sequence>
<feature type="transmembrane region" description="Helical" evidence="7">
    <location>
        <begin position="116"/>
        <end position="136"/>
    </location>
</feature>
<proteinExistence type="inferred from homology"/>
<feature type="transmembrane region" description="Helical" evidence="7">
    <location>
        <begin position="180"/>
        <end position="207"/>
    </location>
</feature>
<comment type="subcellular location">
    <subcellularLocation>
        <location evidence="1 7">Membrane</location>
        <topology evidence="1 7">Multi-pass membrane protein</topology>
    </subcellularLocation>
</comment>
<dbReference type="InterPro" id="IPR037185">
    <property type="entry name" value="EmrE-like"/>
</dbReference>
<evidence type="ECO:0000256" key="3">
    <source>
        <dbReference type="ARBA" id="ARBA00022448"/>
    </source>
</evidence>
<evidence type="ECO:0000256" key="6">
    <source>
        <dbReference type="ARBA" id="ARBA00023136"/>
    </source>
</evidence>
<dbReference type="GO" id="GO:0005345">
    <property type="term" value="F:purine nucleobase transmembrane transporter activity"/>
    <property type="evidence" value="ECO:0007669"/>
    <property type="project" value="UniProtKB-UniRule"/>
</dbReference>
<evidence type="ECO:0000256" key="2">
    <source>
        <dbReference type="ARBA" id="ARBA00006213"/>
    </source>
</evidence>
<name>A0A835S118_VANPL</name>
<comment type="caution">
    <text evidence="7">Lacks conserved residue(s) required for the propagation of feature annotation.</text>
</comment>
<comment type="caution">
    <text evidence="8">The sequence shown here is derived from an EMBL/GenBank/DDBJ whole genome shotgun (WGS) entry which is preliminary data.</text>
</comment>
<keyword evidence="6 7" id="KW-0472">Membrane</keyword>
<protein>
    <recommendedName>
        <fullName evidence="7">Probable purine permease</fullName>
    </recommendedName>
</protein>
<keyword evidence="5 7" id="KW-1133">Transmembrane helix</keyword>
<evidence type="ECO:0000256" key="5">
    <source>
        <dbReference type="ARBA" id="ARBA00022989"/>
    </source>
</evidence>
<dbReference type="PANTHER" id="PTHR31376">
    <property type="entry name" value="OS09G0467300 PROTEIN-RELATED"/>
    <property type="match status" value="1"/>
</dbReference>
<evidence type="ECO:0000256" key="1">
    <source>
        <dbReference type="ARBA" id="ARBA00004141"/>
    </source>
</evidence>
<feature type="transmembrane region" description="Helical" evidence="7">
    <location>
        <begin position="227"/>
        <end position="248"/>
    </location>
</feature>
<comment type="similarity">
    <text evidence="2 7">Belongs to the purine permeases (TC 2.A.7.14) family.</text>
</comment>
<dbReference type="InterPro" id="IPR030182">
    <property type="entry name" value="PUP_plant"/>
</dbReference>
<dbReference type="Pfam" id="PF16913">
    <property type="entry name" value="PUNUT"/>
    <property type="match status" value="1"/>
</dbReference>
<keyword evidence="3 7" id="KW-0813">Transport</keyword>
<evidence type="ECO:0000256" key="7">
    <source>
        <dbReference type="RuleBase" id="RU368015"/>
    </source>
</evidence>
<evidence type="ECO:0000313" key="8">
    <source>
        <dbReference type="EMBL" id="KAG0501981.1"/>
    </source>
</evidence>
<feature type="transmembrane region" description="Helical" evidence="7">
    <location>
        <begin position="15"/>
        <end position="40"/>
    </location>
</feature>
<dbReference type="GO" id="GO:0016020">
    <property type="term" value="C:membrane"/>
    <property type="evidence" value="ECO:0007669"/>
    <property type="project" value="UniProtKB-SubCell"/>
</dbReference>
<dbReference type="SUPFAM" id="SSF103481">
    <property type="entry name" value="Multidrug resistance efflux transporter EmrE"/>
    <property type="match status" value="1"/>
</dbReference>
<reference evidence="8 9" key="1">
    <citation type="journal article" date="2020" name="Nat. Food">
        <title>A phased Vanilla planifolia genome enables genetic improvement of flavour and production.</title>
        <authorList>
            <person name="Hasing T."/>
            <person name="Tang H."/>
            <person name="Brym M."/>
            <person name="Khazi F."/>
            <person name="Huang T."/>
            <person name="Chambers A.H."/>
        </authorList>
    </citation>
    <scope>NUCLEOTIDE SEQUENCE [LARGE SCALE GENOMIC DNA]</scope>
    <source>
        <tissue evidence="8">Leaf</tissue>
    </source>
</reference>
<evidence type="ECO:0000313" key="9">
    <source>
        <dbReference type="Proteomes" id="UP000639772"/>
    </source>
</evidence>
<accession>A0A835S118</accession>
<keyword evidence="4 7" id="KW-0812">Transmembrane</keyword>
<gene>
    <name evidence="8" type="ORF">HPP92_002053</name>
</gene>
<feature type="transmembrane region" description="Helical" evidence="7">
    <location>
        <begin position="255"/>
        <end position="277"/>
    </location>
</feature>
<dbReference type="AlphaFoldDB" id="A0A835S118"/>
<feature type="transmembrane region" description="Helical" evidence="7">
    <location>
        <begin position="92"/>
        <end position="109"/>
    </location>
</feature>
<evidence type="ECO:0000256" key="4">
    <source>
        <dbReference type="ARBA" id="ARBA00022692"/>
    </source>
</evidence>
<dbReference type="PANTHER" id="PTHR31376:SF105">
    <property type="entry name" value="PURINE PERMEASE-RELATED"/>
    <property type="match status" value="1"/>
</dbReference>
<dbReference type="EMBL" id="JADCNM010000001">
    <property type="protein sequence ID" value="KAG0501981.1"/>
    <property type="molecule type" value="Genomic_DNA"/>
</dbReference>
<feature type="transmembrane region" description="Helical" evidence="7">
    <location>
        <begin position="148"/>
        <end position="168"/>
    </location>
</feature>
<feature type="transmembrane region" description="Helical" evidence="7">
    <location>
        <begin position="283"/>
        <end position="301"/>
    </location>
</feature>
<dbReference type="OrthoDB" id="781141at2759"/>